<dbReference type="STRING" id="1242993.ehr_00547"/>
<feature type="domain" description="CinA C-terminal" evidence="1">
    <location>
        <begin position="11"/>
        <end position="156"/>
    </location>
</feature>
<dbReference type="AlphaFoldDB" id="A0A4Q6I820"/>
<dbReference type="Pfam" id="PF02464">
    <property type="entry name" value="CinA"/>
    <property type="match status" value="1"/>
</dbReference>
<reference evidence="2 3" key="1">
    <citation type="submission" date="2018-06" db="EMBL/GenBank/DDBJ databases">
        <title>Complete Genome Sequence of Ehrlichia minasensis Isolated From Cattle.</title>
        <authorList>
            <person name="Aguiar D.M."/>
            <person name="Araujo J.P.A.Jr."/>
            <person name="Nakazato L."/>
            <person name="Bard E."/>
            <person name="Cabezas-Cruz A."/>
        </authorList>
    </citation>
    <scope>NUCLEOTIDE SEQUENCE [LARGE SCALE GENOMIC DNA]</scope>
    <source>
        <strain evidence="2 3">B11</strain>
    </source>
</reference>
<dbReference type="SUPFAM" id="SSF142433">
    <property type="entry name" value="CinA-like"/>
    <property type="match status" value="1"/>
</dbReference>
<gene>
    <name evidence="2" type="ORF">DRF75_01970</name>
</gene>
<sequence>MIIKQEILEKAKVCVLKLVENNSKIVIAESCTAGLMSFLLSCIPGASKVLDCSFVVYSNETKARLLNIDKGLIDKHGAVSPEVSILMSVGALKNSKANISISITGFAGPDGEQVGLVYIGYASNIDSDYKKCYFSDNMSRNEIQMLSVNAAMDFLLYKIR</sequence>
<dbReference type="Proteomes" id="UP000293377">
    <property type="component" value="Unassembled WGS sequence"/>
</dbReference>
<organism evidence="2 3">
    <name type="scientific">Ehrlichia minasensis</name>
    <dbReference type="NCBI Taxonomy" id="1242993"/>
    <lineage>
        <taxon>Bacteria</taxon>
        <taxon>Pseudomonadati</taxon>
        <taxon>Pseudomonadota</taxon>
        <taxon>Alphaproteobacteria</taxon>
        <taxon>Rickettsiales</taxon>
        <taxon>Anaplasmataceae</taxon>
        <taxon>Ehrlichia</taxon>
    </lineage>
</organism>
<comment type="caution">
    <text evidence="2">The sequence shown here is derived from an EMBL/GenBank/DDBJ whole genome shotgun (WGS) entry which is preliminary data.</text>
</comment>
<dbReference type="NCBIfam" id="TIGR00199">
    <property type="entry name" value="PncC_domain"/>
    <property type="match status" value="1"/>
</dbReference>
<name>A0A4Q6I820_9RICK</name>
<evidence type="ECO:0000313" key="2">
    <source>
        <dbReference type="EMBL" id="RZB12856.1"/>
    </source>
</evidence>
<dbReference type="RefSeq" id="WP_129992562.1">
    <property type="nucleotide sequence ID" value="NZ_QOHL01000006.1"/>
</dbReference>
<evidence type="ECO:0000259" key="1">
    <source>
        <dbReference type="Pfam" id="PF02464"/>
    </source>
</evidence>
<dbReference type="EMBL" id="QOHL01000006">
    <property type="protein sequence ID" value="RZB12856.1"/>
    <property type="molecule type" value="Genomic_DNA"/>
</dbReference>
<dbReference type="Gene3D" id="3.90.950.20">
    <property type="entry name" value="CinA-like"/>
    <property type="match status" value="1"/>
</dbReference>
<dbReference type="InterPro" id="IPR008136">
    <property type="entry name" value="CinA_C"/>
</dbReference>
<dbReference type="InterPro" id="IPR036653">
    <property type="entry name" value="CinA-like_C"/>
</dbReference>
<evidence type="ECO:0000313" key="3">
    <source>
        <dbReference type="Proteomes" id="UP000293377"/>
    </source>
</evidence>
<accession>A0A4Q6I820</accession>
<keyword evidence="3" id="KW-1185">Reference proteome</keyword>
<proteinExistence type="predicted"/>
<protein>
    <submittedName>
        <fullName evidence="2">CinA family protein</fullName>
    </submittedName>
</protein>